<protein>
    <recommendedName>
        <fullName evidence="2">SANTA domain-containing protein</fullName>
    </recommendedName>
</protein>
<dbReference type="InterPro" id="IPR015216">
    <property type="entry name" value="SANTA"/>
</dbReference>
<dbReference type="Proteomes" id="UP001187471">
    <property type="component" value="Unassembled WGS sequence"/>
</dbReference>
<dbReference type="EMBL" id="JAVXUO010002617">
    <property type="protein sequence ID" value="KAK2971026.1"/>
    <property type="molecule type" value="Genomic_DNA"/>
</dbReference>
<proteinExistence type="predicted"/>
<reference evidence="3" key="1">
    <citation type="submission" date="2022-12" db="EMBL/GenBank/DDBJ databases">
        <title>Draft genome assemblies for two species of Escallonia (Escalloniales).</title>
        <authorList>
            <person name="Chanderbali A."/>
            <person name="Dervinis C."/>
            <person name="Anghel I."/>
            <person name="Soltis D."/>
            <person name="Soltis P."/>
            <person name="Zapata F."/>
        </authorList>
    </citation>
    <scope>NUCLEOTIDE SEQUENCE</scope>
    <source>
        <strain evidence="3">UCBG92.1500</strain>
        <tissue evidence="3">Leaf</tissue>
    </source>
</reference>
<feature type="compositionally biased region" description="Basic and acidic residues" evidence="1">
    <location>
        <begin position="347"/>
        <end position="357"/>
    </location>
</feature>
<dbReference type="PANTHER" id="PTHR35311">
    <property type="entry name" value="KINETOCHORE-ASSOCIATED PROTEIN KNL-2 HOMOLOG"/>
    <property type="match status" value="1"/>
</dbReference>
<gene>
    <name evidence="3" type="ORF">RJ640_025800</name>
</gene>
<feature type="region of interest" description="Disordered" evidence="1">
    <location>
        <begin position="342"/>
        <end position="365"/>
    </location>
</feature>
<evidence type="ECO:0000259" key="2">
    <source>
        <dbReference type="Pfam" id="PF09133"/>
    </source>
</evidence>
<evidence type="ECO:0000256" key="1">
    <source>
        <dbReference type="SAM" id="MobiDB-lite"/>
    </source>
</evidence>
<feature type="domain" description="SANTA" evidence="2">
    <location>
        <begin position="27"/>
        <end position="119"/>
    </location>
</feature>
<feature type="compositionally biased region" description="Basic and acidic residues" evidence="1">
    <location>
        <begin position="222"/>
        <end position="232"/>
    </location>
</feature>
<dbReference type="AlphaFoldDB" id="A0AA88U730"/>
<organism evidence="3 4">
    <name type="scientific">Escallonia rubra</name>
    <dbReference type="NCBI Taxonomy" id="112253"/>
    <lineage>
        <taxon>Eukaryota</taxon>
        <taxon>Viridiplantae</taxon>
        <taxon>Streptophyta</taxon>
        <taxon>Embryophyta</taxon>
        <taxon>Tracheophyta</taxon>
        <taxon>Spermatophyta</taxon>
        <taxon>Magnoliopsida</taxon>
        <taxon>eudicotyledons</taxon>
        <taxon>Gunneridae</taxon>
        <taxon>Pentapetalae</taxon>
        <taxon>asterids</taxon>
        <taxon>campanulids</taxon>
        <taxon>Escalloniales</taxon>
        <taxon>Escalloniaceae</taxon>
        <taxon>Escallonia</taxon>
    </lineage>
</organism>
<name>A0AA88U730_9ASTE</name>
<sequence length="442" mass="49405">MESSTPSSSNRAIPNQIQKSPSLLRTVWLHDWWLIKAELDSEGRQLGVGGFASSEKLGIRVFGSAAIAKRHDPVTLETVDGITIKISGFINRSHAQQNGFPSAISYHFRLGFPYNWEEYAAQFFGEELANRAVPSIFPSLDGLNLSSDSGMNKSFPASLDDLPVTRVRDLLMFGHGNSEDGAIIRSIFNSIHGKPCGNACKTGGPTVHSEGKSDGGISDKNPALDKTPREDKRKMVKRKYEYNSGVLDENSVLAETPRDKKRKVKWRYEDDSDVSYETPTRIGDSEKIYAHSKMYVGVATRSMTGSKSLRNKQVENHLSGNLLRKSSRSKVSASSVSHVAMLSQEEMEVKGTPDKSALRRSSRQKNAPDINRYHVTWTMGPWWVRSMWPFLFKDLMLFKTANDPKWTAKAVVVNKRHQLDITICPSFSPQLKVDLPALMLQV</sequence>
<evidence type="ECO:0000313" key="3">
    <source>
        <dbReference type="EMBL" id="KAK2971026.1"/>
    </source>
</evidence>
<evidence type="ECO:0000313" key="4">
    <source>
        <dbReference type="Proteomes" id="UP001187471"/>
    </source>
</evidence>
<dbReference type="PANTHER" id="PTHR35311:SF1">
    <property type="entry name" value="PROTEIN EMBRYO DEFECTIVE 1674"/>
    <property type="match status" value="1"/>
</dbReference>
<keyword evidence="4" id="KW-1185">Reference proteome</keyword>
<comment type="caution">
    <text evidence="3">The sequence shown here is derived from an EMBL/GenBank/DDBJ whole genome shotgun (WGS) entry which is preliminary data.</text>
</comment>
<dbReference type="InterPro" id="IPR053090">
    <property type="entry name" value="Centromere_KNL-2_homolog"/>
</dbReference>
<feature type="region of interest" description="Disordered" evidence="1">
    <location>
        <begin position="203"/>
        <end position="232"/>
    </location>
</feature>
<dbReference type="Pfam" id="PF09133">
    <property type="entry name" value="SANTA"/>
    <property type="match status" value="1"/>
</dbReference>
<accession>A0AA88U730</accession>